<name>G9PFT1_9ACTO</name>
<comment type="caution">
    <text evidence="3">The sequence shown here is derived from an EMBL/GenBank/DDBJ whole genome shotgun (WGS) entry which is preliminary data.</text>
</comment>
<evidence type="ECO:0000313" key="4">
    <source>
        <dbReference type="Proteomes" id="UP000003822"/>
    </source>
</evidence>
<protein>
    <submittedName>
        <fullName evidence="3">Uncharacterized protein</fullName>
    </submittedName>
</protein>
<dbReference type="AlphaFoldDB" id="G9PFT1"/>
<feature type="transmembrane region" description="Helical" evidence="2">
    <location>
        <begin position="57"/>
        <end position="78"/>
    </location>
</feature>
<dbReference type="Proteomes" id="UP000003822">
    <property type="component" value="Unassembled WGS sequence"/>
</dbReference>
<feature type="compositionally biased region" description="Polar residues" evidence="1">
    <location>
        <begin position="294"/>
        <end position="316"/>
    </location>
</feature>
<reference evidence="3 4" key="1">
    <citation type="submission" date="2011-10" db="EMBL/GenBank/DDBJ databases">
        <title>The Genome Sequence of Actinomyces graevenitzii C83.</title>
        <authorList>
            <consortium name="The Broad Institute Genome Sequencing Platform"/>
            <consortium name="The Broad Institute Genome Sequencing Center for Infectious Disease"/>
            <person name="Earl A."/>
            <person name="Ward D."/>
            <person name="Feldgarden M."/>
            <person name="Gevers D."/>
            <person name="Sibley C.D."/>
            <person name="Field T.R."/>
            <person name="Grinwis M."/>
            <person name="Eshaghurshan C.S."/>
            <person name="Surette M.G."/>
            <person name="Young S.K."/>
            <person name="Zeng Q."/>
            <person name="Gargeya S."/>
            <person name="Fitzgerald M."/>
            <person name="Haas B."/>
            <person name="Abouelleil A."/>
            <person name="Alvarado L."/>
            <person name="Arachchi H.M."/>
            <person name="Berlin A."/>
            <person name="Brown A."/>
            <person name="Chapman S.B."/>
            <person name="Chen Z."/>
            <person name="Dunbar C."/>
            <person name="Freedman E."/>
            <person name="Gearin G."/>
            <person name="Goldberg J."/>
            <person name="Griggs A."/>
            <person name="Gujja S."/>
            <person name="Heiman D."/>
            <person name="Howarth C."/>
            <person name="Larson L."/>
            <person name="Lui A."/>
            <person name="MacDonald P.J.P."/>
            <person name="Montmayeur A."/>
            <person name="Murphy C."/>
            <person name="Neiman D."/>
            <person name="Pearson M."/>
            <person name="Priest M."/>
            <person name="Roberts A."/>
            <person name="Saif S."/>
            <person name="Shea T."/>
            <person name="Shenoy N."/>
            <person name="Sisk P."/>
            <person name="Stolte C."/>
            <person name="Sykes S."/>
            <person name="Wortman J."/>
            <person name="Nusbaum C."/>
            <person name="Birren B."/>
        </authorList>
    </citation>
    <scope>NUCLEOTIDE SEQUENCE [LARGE SCALE GENOMIC DNA]</scope>
    <source>
        <strain evidence="3 4">C83</strain>
    </source>
</reference>
<keyword evidence="2" id="KW-0812">Transmembrane</keyword>
<dbReference type="EMBL" id="ACRN01000008">
    <property type="protein sequence ID" value="EHM88004.1"/>
    <property type="molecule type" value="Genomic_DNA"/>
</dbReference>
<feature type="region of interest" description="Disordered" evidence="1">
    <location>
        <begin position="224"/>
        <end position="258"/>
    </location>
</feature>
<keyword evidence="4" id="KW-1185">Reference proteome</keyword>
<keyword evidence="2" id="KW-1133">Transmembrane helix</keyword>
<evidence type="ECO:0000313" key="3">
    <source>
        <dbReference type="EMBL" id="EHM88004.1"/>
    </source>
</evidence>
<proteinExistence type="predicted"/>
<sequence length="329" mass="34052">MNMVVSNVRTRAAKVWERALAVGLNMPKRSLVAGLSAGAGAHNSVLAAGGFAARAGAVLAVFMLAFSLLLSATPAHAYDSMRIWTHVKIDGDKIYVSAKTHALEQNGESTRSICTKDSTHAKQVNYLGAEVTKAEVEQYQGIEVCAVEGVGSLKKALQGDGHYGFVLKADGDNVRVTGSVTSAVTYEGNIVHSFTFAGGIVSHEGGKVDGNTITINTGDYELVGNPGSGKTSQTPSAAPNQNKAAGADNAKNQASDAKSGSSGNTLIYALIGVIVAAVVGLVVFLAIPSKKRSQPAQLTAQPTNVGTYSPSGQEQSKGVKPGKYDRYGI</sequence>
<feature type="transmembrane region" description="Helical" evidence="2">
    <location>
        <begin position="266"/>
        <end position="287"/>
    </location>
</feature>
<dbReference type="RefSeq" id="WP_005986349.1">
    <property type="nucleotide sequence ID" value="NZ_JH470338.1"/>
</dbReference>
<keyword evidence="2" id="KW-0472">Membrane</keyword>
<accession>G9PFT1</accession>
<evidence type="ECO:0000256" key="2">
    <source>
        <dbReference type="SAM" id="Phobius"/>
    </source>
</evidence>
<evidence type="ECO:0000256" key="1">
    <source>
        <dbReference type="SAM" id="MobiDB-lite"/>
    </source>
</evidence>
<feature type="region of interest" description="Disordered" evidence="1">
    <location>
        <begin position="293"/>
        <end position="329"/>
    </location>
</feature>
<dbReference type="HOGENOM" id="CLU_070508_0_0_11"/>
<feature type="compositionally biased region" description="Polar residues" evidence="1">
    <location>
        <begin position="228"/>
        <end position="243"/>
    </location>
</feature>
<organism evidence="3 4">
    <name type="scientific">Actinomyces graevenitzii C83</name>
    <dbReference type="NCBI Taxonomy" id="435830"/>
    <lineage>
        <taxon>Bacteria</taxon>
        <taxon>Bacillati</taxon>
        <taxon>Actinomycetota</taxon>
        <taxon>Actinomycetes</taxon>
        <taxon>Actinomycetales</taxon>
        <taxon>Actinomycetaceae</taxon>
        <taxon>Actinomyces</taxon>
    </lineage>
</organism>
<gene>
    <name evidence="3" type="ORF">HMPREF0045_01115</name>
</gene>
<dbReference type="PATRIC" id="fig|435830.3.peg.1082"/>
<dbReference type="STRING" id="435830.HMPREF0045_01115"/>